<comment type="caution">
    <text evidence="1">The sequence shown here is derived from an EMBL/GenBank/DDBJ whole genome shotgun (WGS) entry which is preliminary data.</text>
</comment>
<dbReference type="EMBL" id="JBFQGM010000028">
    <property type="protein sequence ID" value="MFL9466754.1"/>
    <property type="molecule type" value="Genomic_DNA"/>
</dbReference>
<dbReference type="InterPro" id="IPR046172">
    <property type="entry name" value="DUF6174"/>
</dbReference>
<reference evidence="1 2" key="1">
    <citation type="submission" date="2024-07" db="EMBL/GenBank/DDBJ databases">
        <authorList>
            <person name="Tripathy S."/>
        </authorList>
    </citation>
    <scope>NUCLEOTIDE SEQUENCE [LARGE SCALE GENOMIC DNA]</scope>
    <source>
        <strain evidence="1 2">VB-61278_2</strain>
    </source>
</reference>
<organism evidence="1 2">
    <name type="scientific">Scytonema tolypothrichoides VB-61278_2</name>
    <dbReference type="NCBI Taxonomy" id="3232314"/>
    <lineage>
        <taxon>Bacteria</taxon>
        <taxon>Bacillati</taxon>
        <taxon>Cyanobacteriota</taxon>
        <taxon>Cyanophyceae</taxon>
        <taxon>Nostocales</taxon>
        <taxon>Scytonemataceae</taxon>
        <taxon>Scytonema</taxon>
    </lineage>
</organism>
<dbReference type="RefSeq" id="WP_063779575.1">
    <property type="nucleotide sequence ID" value="NZ_JBFQGM010000028.1"/>
</dbReference>
<gene>
    <name evidence="1" type="ORF">AB0759_39910</name>
</gene>
<sequence>MALPPTEAQLVQTVENPKQQNANNSEELARNQKLWNTQEVLNYRYTLTKNCFCTSDARGPVIVEVGNGTTTSVTSVNADGSVNRQLFDKYDTIPKLFDAIEDAITRNADSLKVEYDPTFGYPTQINIDYSSQMADEELFLTIENFTKSANSSRANIFKLSGAFVEVTYSDTSILGGPQLNYRDNNINRTFMGEAIRVRETELGQLITVTLEAVPDLRTVTFTLILPLVKLNTVSETIRIRVPSITTTTRTTIAGPGAGAEKTYKAIDLRGTAQFVVS</sequence>
<keyword evidence="2" id="KW-1185">Reference proteome</keyword>
<evidence type="ECO:0000313" key="1">
    <source>
        <dbReference type="EMBL" id="MFL9466754.1"/>
    </source>
</evidence>
<proteinExistence type="predicted"/>
<name>A0ABW8X070_9CYAN</name>
<accession>A0ABW8X070</accession>
<protein>
    <submittedName>
        <fullName evidence="1">DUF6174 domain-containing protein</fullName>
    </submittedName>
</protein>
<dbReference type="Pfam" id="PF19671">
    <property type="entry name" value="DUF6174"/>
    <property type="match status" value="1"/>
</dbReference>
<evidence type="ECO:0000313" key="2">
    <source>
        <dbReference type="Proteomes" id="UP001628874"/>
    </source>
</evidence>
<dbReference type="Proteomes" id="UP001628874">
    <property type="component" value="Unassembled WGS sequence"/>
</dbReference>